<sequence length="30" mass="3552">MYIHFLILLIGFEGFSNPQNTLKNIPWVVF</sequence>
<comment type="caution">
    <text evidence="1">The sequence shown here is derived from an EMBL/GenBank/DDBJ whole genome shotgun (WGS) entry which is preliminary data.</text>
</comment>
<reference evidence="1 2" key="1">
    <citation type="submission" date="2012-03" db="EMBL/GenBank/DDBJ databases">
        <title>The Genome Sequence of Bartonella birtlesii LL-WM9.</title>
        <authorList>
            <consortium name="The Broad Institute Genome Sequencing Platform"/>
            <consortium name="The Broad Institute Genome Sequencing Center for Infectious Disease"/>
            <person name="Feldgarden M."/>
            <person name="Kirby J."/>
            <person name="Kosoy M."/>
            <person name="Birtles R."/>
            <person name="Probert W.S."/>
            <person name="Chiaraviglio L."/>
            <person name="Young S.K."/>
            <person name="Zeng Q."/>
            <person name="Gargeya S."/>
            <person name="Fitzgerald M."/>
            <person name="Haas B."/>
            <person name="Abouelleil A."/>
            <person name="Alvarado L."/>
            <person name="Arachchi H.M."/>
            <person name="Berlin A."/>
            <person name="Chapman S.B."/>
            <person name="Gearin G."/>
            <person name="Goldberg J."/>
            <person name="Griggs A."/>
            <person name="Gujja S."/>
            <person name="Hansen M."/>
            <person name="Heiman D."/>
            <person name="Howarth C."/>
            <person name="Larimer J."/>
            <person name="Lui A."/>
            <person name="MacDonald P.J.P."/>
            <person name="McCowen C."/>
            <person name="Montmayeur A."/>
            <person name="Murphy C."/>
            <person name="Neiman D."/>
            <person name="Pearson M."/>
            <person name="Priest M."/>
            <person name="Roberts A."/>
            <person name="Saif S."/>
            <person name="Shea T."/>
            <person name="Sisk P."/>
            <person name="Stolte C."/>
            <person name="Sykes S."/>
            <person name="Wortman J."/>
            <person name="Nusbaum C."/>
            <person name="Birren B."/>
        </authorList>
    </citation>
    <scope>NUCLEOTIDE SEQUENCE [LARGE SCALE GENOMIC DNA]</scope>
    <source>
        <strain evidence="1 2">LL-WM9</strain>
    </source>
</reference>
<dbReference type="EMBL" id="AIMC01000050">
    <property type="protein sequence ID" value="EJF74146.1"/>
    <property type="molecule type" value="Genomic_DNA"/>
</dbReference>
<dbReference type="AlphaFoldDB" id="J0PNV0"/>
<keyword evidence="2" id="KW-1185">Reference proteome</keyword>
<dbReference type="Proteomes" id="UP000008748">
    <property type="component" value="Unassembled WGS sequence"/>
</dbReference>
<name>J0PNV0_9HYPH</name>
<dbReference type="HOGENOM" id="CLU_3407288_0_0_5"/>
<organism evidence="1 2">
    <name type="scientific">Bartonella birtlesii LL-WM9</name>
    <dbReference type="NCBI Taxonomy" id="1094552"/>
    <lineage>
        <taxon>Bacteria</taxon>
        <taxon>Pseudomonadati</taxon>
        <taxon>Pseudomonadota</taxon>
        <taxon>Alphaproteobacteria</taxon>
        <taxon>Hyphomicrobiales</taxon>
        <taxon>Bartonellaceae</taxon>
        <taxon>Bartonella</taxon>
    </lineage>
</organism>
<evidence type="ECO:0000313" key="1">
    <source>
        <dbReference type="EMBL" id="EJF74146.1"/>
    </source>
</evidence>
<proteinExistence type="predicted"/>
<protein>
    <submittedName>
        <fullName evidence="1">Uncharacterized protein</fullName>
    </submittedName>
</protein>
<feature type="non-terminal residue" evidence="1">
    <location>
        <position position="30"/>
    </location>
</feature>
<gene>
    <name evidence="1" type="ORF">ME7_01605</name>
</gene>
<accession>J0PNV0</accession>
<evidence type="ECO:0000313" key="2">
    <source>
        <dbReference type="Proteomes" id="UP000008748"/>
    </source>
</evidence>